<protein>
    <submittedName>
        <fullName evidence="7">OmpA family protein</fullName>
    </submittedName>
</protein>
<keyword evidence="2 4" id="KW-0472">Membrane</keyword>
<dbReference type="GO" id="GO:0009279">
    <property type="term" value="C:cell outer membrane"/>
    <property type="evidence" value="ECO:0007669"/>
    <property type="project" value="UniProtKB-SubCell"/>
</dbReference>
<dbReference type="RefSeq" id="WP_162447524.1">
    <property type="nucleotide sequence ID" value="NZ_CP048222.1"/>
</dbReference>
<keyword evidence="3" id="KW-0998">Cell outer membrane</keyword>
<reference evidence="7 8" key="1">
    <citation type="submission" date="2020-01" db="EMBL/GenBank/DDBJ databases">
        <authorList>
            <person name="Kim M.K."/>
        </authorList>
    </citation>
    <scope>NUCLEOTIDE SEQUENCE [LARGE SCALE GENOMIC DNA]</scope>
    <source>
        <strain evidence="7 8">172606-1</strain>
    </source>
</reference>
<evidence type="ECO:0000259" key="6">
    <source>
        <dbReference type="PROSITE" id="PS51123"/>
    </source>
</evidence>
<dbReference type="PANTHER" id="PTHR30329:SF21">
    <property type="entry name" value="LIPOPROTEIN YIAD-RELATED"/>
    <property type="match status" value="1"/>
</dbReference>
<dbReference type="InterPro" id="IPR006664">
    <property type="entry name" value="OMP_bac"/>
</dbReference>
<evidence type="ECO:0000313" key="8">
    <source>
        <dbReference type="Proteomes" id="UP000480178"/>
    </source>
</evidence>
<evidence type="ECO:0000256" key="5">
    <source>
        <dbReference type="SAM" id="SignalP"/>
    </source>
</evidence>
<comment type="subcellular location">
    <subcellularLocation>
        <location evidence="1">Cell outer membrane</location>
    </subcellularLocation>
</comment>
<dbReference type="InterPro" id="IPR006665">
    <property type="entry name" value="OmpA-like"/>
</dbReference>
<name>A0A6C0GTU1_9BACT</name>
<organism evidence="7 8">
    <name type="scientific">Rhodocytophaga rosea</name>
    <dbReference type="NCBI Taxonomy" id="2704465"/>
    <lineage>
        <taxon>Bacteria</taxon>
        <taxon>Pseudomonadati</taxon>
        <taxon>Bacteroidota</taxon>
        <taxon>Cytophagia</taxon>
        <taxon>Cytophagales</taxon>
        <taxon>Rhodocytophagaceae</taxon>
        <taxon>Rhodocytophaga</taxon>
    </lineage>
</organism>
<accession>A0A6C0GTU1</accession>
<dbReference type="PRINTS" id="PR01021">
    <property type="entry name" value="OMPADOMAIN"/>
</dbReference>
<keyword evidence="8" id="KW-1185">Reference proteome</keyword>
<gene>
    <name evidence="7" type="ORF">GXP67_35450</name>
</gene>
<dbReference type="Proteomes" id="UP000480178">
    <property type="component" value="Chromosome"/>
</dbReference>
<dbReference type="Pfam" id="PF00691">
    <property type="entry name" value="OmpA"/>
    <property type="match status" value="1"/>
</dbReference>
<sequence>MKKTFCIILSLGMVFTAFGQNQKKNLGKPNSPEVTDGSPFMSADGNQIYYRKSATASGTDYKPYVTTRQADNTWSEGQLIKEWDEQGYDGVCYVYADGNAMILPKNGTGKEGGFSKMYRTANGWSKAERLEFESLPFDKWFAQGCSLTPDGKVMIMANNMVMYVSYLKDGHIWTKPELLSDLDTPGNEYTPIFSSDYKTLYFSSDGRSDKIGDNDIYKTYPLDHTYTKWAVPQNLGPTVNTPAFDNYFSVSAKGDFAIMYSRGEGNGDIFIMPLIEENRPDPVVLLSGRVIDASTNQTLAAKIYYENLTDRVAFGEGMANPTDGKYNIVFPYGKKYGFRAELEGYYAISDNIDLTQSTGQYQEIQKDIKMYPITKGQTIVLNNLFFDFGKSELLPASYPELERLIEVLQSDKSIKIMIAGHTDDKGADALNLTLSQNRANAVVKYLVEKGINASRLSAKGFGKSKPIVANDSDTNRQQNRRVEFNVL</sequence>
<dbReference type="AlphaFoldDB" id="A0A6C0GTU1"/>
<evidence type="ECO:0000313" key="7">
    <source>
        <dbReference type="EMBL" id="QHT71589.1"/>
    </source>
</evidence>
<dbReference type="CDD" id="cd07185">
    <property type="entry name" value="OmpA_C-like"/>
    <property type="match status" value="1"/>
</dbReference>
<dbReference type="KEGG" id="rhoz:GXP67_35450"/>
<dbReference type="InterPro" id="IPR011659">
    <property type="entry name" value="WD40"/>
</dbReference>
<feature type="domain" description="OmpA-like" evidence="6">
    <location>
        <begin position="373"/>
        <end position="487"/>
    </location>
</feature>
<dbReference type="PANTHER" id="PTHR30329">
    <property type="entry name" value="STATOR ELEMENT OF FLAGELLAR MOTOR COMPLEX"/>
    <property type="match status" value="1"/>
</dbReference>
<evidence type="ECO:0000256" key="1">
    <source>
        <dbReference type="ARBA" id="ARBA00004442"/>
    </source>
</evidence>
<dbReference type="SUPFAM" id="SSF82171">
    <property type="entry name" value="DPP6 N-terminal domain-like"/>
    <property type="match status" value="1"/>
</dbReference>
<dbReference type="EMBL" id="CP048222">
    <property type="protein sequence ID" value="QHT71589.1"/>
    <property type="molecule type" value="Genomic_DNA"/>
</dbReference>
<dbReference type="InterPro" id="IPR036737">
    <property type="entry name" value="OmpA-like_sf"/>
</dbReference>
<dbReference type="Pfam" id="PF07676">
    <property type="entry name" value="PD40"/>
    <property type="match status" value="2"/>
</dbReference>
<evidence type="ECO:0000256" key="3">
    <source>
        <dbReference type="ARBA" id="ARBA00023237"/>
    </source>
</evidence>
<feature type="signal peptide" evidence="5">
    <location>
        <begin position="1"/>
        <end position="19"/>
    </location>
</feature>
<keyword evidence="5" id="KW-0732">Signal</keyword>
<dbReference type="Gene3D" id="3.30.1330.60">
    <property type="entry name" value="OmpA-like domain"/>
    <property type="match status" value="1"/>
</dbReference>
<dbReference type="InterPro" id="IPR050330">
    <property type="entry name" value="Bact_OuterMem_StrucFunc"/>
</dbReference>
<evidence type="ECO:0000256" key="4">
    <source>
        <dbReference type="PROSITE-ProRule" id="PRU00473"/>
    </source>
</evidence>
<feature type="chain" id="PRO_5025513231" evidence="5">
    <location>
        <begin position="20"/>
        <end position="487"/>
    </location>
</feature>
<evidence type="ECO:0000256" key="2">
    <source>
        <dbReference type="ARBA" id="ARBA00023136"/>
    </source>
</evidence>
<dbReference type="SUPFAM" id="SSF103088">
    <property type="entry name" value="OmpA-like"/>
    <property type="match status" value="1"/>
</dbReference>
<proteinExistence type="predicted"/>
<dbReference type="PROSITE" id="PS51123">
    <property type="entry name" value="OMPA_2"/>
    <property type="match status" value="1"/>
</dbReference>